<dbReference type="FunFam" id="2.40.30.170:FF:000010">
    <property type="entry name" value="Efflux RND transporter periplasmic adaptor subunit"/>
    <property type="match status" value="1"/>
</dbReference>
<dbReference type="OrthoDB" id="9806939at2"/>
<dbReference type="NCBIfam" id="TIGR01730">
    <property type="entry name" value="RND_mfp"/>
    <property type="match status" value="1"/>
</dbReference>
<keyword evidence="2" id="KW-0472">Membrane</keyword>
<gene>
    <name evidence="5" type="ordered locus">TERTU_4413</name>
</gene>
<dbReference type="InterPro" id="IPR006143">
    <property type="entry name" value="RND_pump_MFP"/>
</dbReference>
<dbReference type="Proteomes" id="UP000009080">
    <property type="component" value="Chromosome"/>
</dbReference>
<evidence type="ECO:0000259" key="3">
    <source>
        <dbReference type="Pfam" id="PF25893"/>
    </source>
</evidence>
<feature type="domain" description="CusB-like beta-barrel" evidence="4">
    <location>
        <begin position="237"/>
        <end position="310"/>
    </location>
</feature>
<keyword evidence="2" id="KW-1133">Transmembrane helix</keyword>
<name>C5BJ13_TERTT</name>
<organism evidence="5 6">
    <name type="scientific">Teredinibacter turnerae (strain ATCC 39867 / T7901)</name>
    <dbReference type="NCBI Taxonomy" id="377629"/>
    <lineage>
        <taxon>Bacteria</taxon>
        <taxon>Pseudomonadati</taxon>
        <taxon>Pseudomonadota</taxon>
        <taxon>Gammaproteobacteria</taxon>
        <taxon>Cellvibrionales</taxon>
        <taxon>Cellvibrionaceae</taxon>
        <taxon>Teredinibacter</taxon>
    </lineage>
</organism>
<evidence type="ECO:0000313" key="5">
    <source>
        <dbReference type="EMBL" id="ACR13330.1"/>
    </source>
</evidence>
<dbReference type="InterPro" id="IPR058648">
    <property type="entry name" value="HH_CzcB-like"/>
</dbReference>
<protein>
    <submittedName>
        <fullName evidence="5">Efflux transporter, RND family, MFP subunit</fullName>
    </submittedName>
</protein>
<dbReference type="GO" id="GO:0015562">
    <property type="term" value="F:efflux transmembrane transporter activity"/>
    <property type="evidence" value="ECO:0007669"/>
    <property type="project" value="TreeGrafter"/>
</dbReference>
<dbReference type="SUPFAM" id="SSF111369">
    <property type="entry name" value="HlyD-like secretion proteins"/>
    <property type="match status" value="1"/>
</dbReference>
<comment type="similarity">
    <text evidence="1">Belongs to the membrane fusion protein (MFP) (TC 8.A.1) family.</text>
</comment>
<dbReference type="Gene3D" id="2.40.420.20">
    <property type="match status" value="1"/>
</dbReference>
<dbReference type="InterPro" id="IPR058792">
    <property type="entry name" value="Beta-barrel_RND_2"/>
</dbReference>
<dbReference type="Pfam" id="PF25893">
    <property type="entry name" value="HH_CzcB"/>
    <property type="match status" value="1"/>
</dbReference>
<sequence length="413" mass="44470">MAFPNSLLDFTRIHQSVIYTSHHLALGPVLYCSREGFMKKFVIAISVGVLLVALAIVAVKGSQIMALIKMGESNQMPPTIISATEVVSQEWEQSLKTVGTLEAVQGVVVTADLPGRVTEILFKAGAEVRAGDVLVRQDITSEKAQLRAAEASVALAKSNLDRVDALYNKKVSSKSEFDAADARYKEAVAQADNIRSMIDKKTVKAPFAGRLGIRLINVGRDLGTGDAIVSLQAVDPIYVNFSLPQRDLPKISLGLKVRLTTDAVANKVFHGELTTINPEIDPVTRSVRVQASLDNKDLSLLPGMYAKLDVVLPEANKVLAVPATAISYATYGDSVFVVAQEKDEESGETKQVARQQFVRLGQRLGDFVAIEAGVSEGDTVVSTGVFKVRNGAPVVINNEAQPEFKENPQPADS</sequence>
<keyword evidence="2" id="KW-0812">Transmembrane</keyword>
<feature type="transmembrane region" description="Helical" evidence="2">
    <location>
        <begin position="41"/>
        <end position="59"/>
    </location>
</feature>
<dbReference type="eggNOG" id="COG0845">
    <property type="taxonomic scope" value="Bacteria"/>
</dbReference>
<dbReference type="Pfam" id="PF25954">
    <property type="entry name" value="Beta-barrel_RND_2"/>
    <property type="match status" value="1"/>
</dbReference>
<evidence type="ECO:0000259" key="4">
    <source>
        <dbReference type="Pfam" id="PF25954"/>
    </source>
</evidence>
<accession>C5BJ13</accession>
<dbReference type="GO" id="GO:1990281">
    <property type="term" value="C:efflux pump complex"/>
    <property type="evidence" value="ECO:0007669"/>
    <property type="project" value="TreeGrafter"/>
</dbReference>
<evidence type="ECO:0000313" key="6">
    <source>
        <dbReference type="Proteomes" id="UP000009080"/>
    </source>
</evidence>
<dbReference type="STRING" id="377629.TERTU_4413"/>
<dbReference type="Gene3D" id="2.40.50.100">
    <property type="match status" value="1"/>
</dbReference>
<evidence type="ECO:0000256" key="2">
    <source>
        <dbReference type="SAM" id="Phobius"/>
    </source>
</evidence>
<dbReference type="EMBL" id="CP001614">
    <property type="protein sequence ID" value="ACR13330.1"/>
    <property type="molecule type" value="Genomic_DNA"/>
</dbReference>
<dbReference type="Gene3D" id="1.10.287.470">
    <property type="entry name" value="Helix hairpin bin"/>
    <property type="match status" value="1"/>
</dbReference>
<dbReference type="PANTHER" id="PTHR30469">
    <property type="entry name" value="MULTIDRUG RESISTANCE PROTEIN MDTA"/>
    <property type="match status" value="1"/>
</dbReference>
<reference evidence="5 6" key="1">
    <citation type="journal article" date="2009" name="PLoS ONE">
        <title>The complete genome of Teredinibacter turnerae T7901: an intracellular endosymbiont of marine wood-boring bivalves (shipworms).</title>
        <authorList>
            <person name="Yang J.C."/>
            <person name="Madupu R."/>
            <person name="Durkin A.S."/>
            <person name="Ekborg N.A."/>
            <person name="Pedamallu C.S."/>
            <person name="Hostetler J.B."/>
            <person name="Radune D."/>
            <person name="Toms B.S."/>
            <person name="Henrissat B."/>
            <person name="Coutinho P.M."/>
            <person name="Schwarz S."/>
            <person name="Field L."/>
            <person name="Trindade-Silva A.E."/>
            <person name="Soares C.A.G."/>
            <person name="Elshahawi S."/>
            <person name="Hanora A."/>
            <person name="Schmidt E.W."/>
            <person name="Haygood M.G."/>
            <person name="Posfai J."/>
            <person name="Benner J."/>
            <person name="Madinger C."/>
            <person name="Nove J."/>
            <person name="Anton B."/>
            <person name="Chaudhary K."/>
            <person name="Foster J."/>
            <person name="Holman A."/>
            <person name="Kumar S."/>
            <person name="Lessard P.A."/>
            <person name="Luyten Y.A."/>
            <person name="Slatko B."/>
            <person name="Wood N."/>
            <person name="Wu B."/>
            <person name="Teplitski M."/>
            <person name="Mougous J.D."/>
            <person name="Ward N."/>
            <person name="Eisen J.A."/>
            <person name="Badger J.H."/>
            <person name="Distel D.L."/>
        </authorList>
    </citation>
    <scope>NUCLEOTIDE SEQUENCE [LARGE SCALE GENOMIC DNA]</scope>
    <source>
        <strain evidence="6">ATCC 39867 / T7901</strain>
    </source>
</reference>
<dbReference type="PANTHER" id="PTHR30469:SF11">
    <property type="entry name" value="BLL4320 PROTEIN"/>
    <property type="match status" value="1"/>
</dbReference>
<dbReference type="HOGENOM" id="CLU_018816_1_2_6"/>
<evidence type="ECO:0000256" key="1">
    <source>
        <dbReference type="ARBA" id="ARBA00009477"/>
    </source>
</evidence>
<dbReference type="AlphaFoldDB" id="C5BJ13"/>
<keyword evidence="6" id="KW-1185">Reference proteome</keyword>
<dbReference type="KEGG" id="ttu:TERTU_4413"/>
<dbReference type="Gene3D" id="2.40.30.170">
    <property type="match status" value="1"/>
</dbReference>
<feature type="domain" description="CzcB-like alpha-helical hairpin" evidence="3">
    <location>
        <begin position="143"/>
        <end position="196"/>
    </location>
</feature>
<proteinExistence type="inferred from homology"/>